<proteinExistence type="predicted"/>
<protein>
    <recommendedName>
        <fullName evidence="1">PI3K/PI4K catalytic domain-containing protein</fullName>
    </recommendedName>
</protein>
<evidence type="ECO:0000259" key="1">
    <source>
        <dbReference type="Pfam" id="PF00454"/>
    </source>
</evidence>
<reference evidence="2" key="1">
    <citation type="submission" date="2020-02" db="EMBL/GenBank/DDBJ databases">
        <authorList>
            <person name="Meier V. D."/>
        </authorList>
    </citation>
    <scope>NUCLEOTIDE SEQUENCE</scope>
    <source>
        <strain evidence="2">AVDCRST_MAG88</strain>
    </source>
</reference>
<dbReference type="Pfam" id="PF00454">
    <property type="entry name" value="PI3_PI4_kinase"/>
    <property type="match status" value="1"/>
</dbReference>
<evidence type="ECO:0000313" key="2">
    <source>
        <dbReference type="EMBL" id="CAA9582565.1"/>
    </source>
</evidence>
<name>A0A6J4VMU0_9BACT</name>
<dbReference type="NCBIfam" id="TIGR03843">
    <property type="entry name" value="SCO1664 family protein"/>
    <property type="match status" value="1"/>
</dbReference>
<dbReference type="InterPro" id="IPR000403">
    <property type="entry name" value="PI3/4_kinase_cat_dom"/>
</dbReference>
<feature type="domain" description="PI3K/PI4K catalytic" evidence="1">
    <location>
        <begin position="124"/>
        <end position="226"/>
    </location>
</feature>
<dbReference type="AlphaFoldDB" id="A0A6J4VMU0"/>
<sequence length="270" mass="30339">MQRRQGVRRMRGAAQVGDPFWVTIGRQEAPPAAERSHLLKCGEIAAYELVPWGSNYTFLVALADEEGTPRTVGIYKPRQGEAPLWDFPDGTLYRREQAAYLLSVWLGWDFVPETTIREGPYGIGTVQAYVEAQDDAHYFTLRDGHAAELRRMAVFDIIANNADRKAGHLFKGVDGKIYGIDHGLTFNVQPKLRTVIWDYTGEPIPEPLLRDLESRLGDSAAVAALRAQLAPLLDGREIERFFGRAERLLKSRTFPSFGLGRSHNVPWGFV</sequence>
<dbReference type="EMBL" id="CADCWM010000852">
    <property type="protein sequence ID" value="CAA9582565.1"/>
    <property type="molecule type" value="Genomic_DNA"/>
</dbReference>
<accession>A0A6J4VMU0</accession>
<dbReference type="InterPro" id="IPR022292">
    <property type="entry name" value="CHP03843"/>
</dbReference>
<organism evidence="2">
    <name type="scientific">uncultured Thermomicrobiales bacterium</name>
    <dbReference type="NCBI Taxonomy" id="1645740"/>
    <lineage>
        <taxon>Bacteria</taxon>
        <taxon>Pseudomonadati</taxon>
        <taxon>Thermomicrobiota</taxon>
        <taxon>Thermomicrobia</taxon>
        <taxon>Thermomicrobiales</taxon>
        <taxon>environmental samples</taxon>
    </lineage>
</organism>
<gene>
    <name evidence="2" type="ORF">AVDCRST_MAG88-3528</name>
</gene>